<comment type="similarity">
    <text evidence="1 2">Belongs to the short-chain dehydrogenases/reductases (SDR) family.</text>
</comment>
<evidence type="ECO:0000256" key="2">
    <source>
        <dbReference type="RuleBase" id="RU000363"/>
    </source>
</evidence>
<dbReference type="CDD" id="cd05233">
    <property type="entry name" value="SDR_c"/>
    <property type="match status" value="1"/>
</dbReference>
<evidence type="ECO:0000313" key="4">
    <source>
        <dbReference type="Proteomes" id="UP000223913"/>
    </source>
</evidence>
<keyword evidence="4" id="KW-1185">Reference proteome</keyword>
<reference evidence="3 4" key="1">
    <citation type="submission" date="2017-10" db="EMBL/GenBank/DDBJ databases">
        <title>The draft genome sequence of Lewinella nigricans NBRC 102662.</title>
        <authorList>
            <person name="Wang K."/>
        </authorList>
    </citation>
    <scope>NUCLEOTIDE SEQUENCE [LARGE SCALE GENOMIC DNA]</scope>
    <source>
        <strain evidence="3 4">NBRC 102662</strain>
    </source>
</reference>
<evidence type="ECO:0000313" key="3">
    <source>
        <dbReference type="EMBL" id="PHN03475.1"/>
    </source>
</evidence>
<dbReference type="OrthoDB" id="9804774at2"/>
<dbReference type="EMBL" id="PDUD01000031">
    <property type="protein sequence ID" value="PHN03475.1"/>
    <property type="molecule type" value="Genomic_DNA"/>
</dbReference>
<gene>
    <name evidence="3" type="ORF">CRP01_26085</name>
</gene>
<dbReference type="PRINTS" id="PR00080">
    <property type="entry name" value="SDRFAMILY"/>
</dbReference>
<accession>A0A2D0N4Q2</accession>
<organism evidence="3 4">
    <name type="scientific">Flavilitoribacter nigricans (strain ATCC 23147 / DSM 23189 / NBRC 102662 / NCIMB 1420 / SS-2)</name>
    <name type="common">Lewinella nigricans</name>
    <dbReference type="NCBI Taxonomy" id="1122177"/>
    <lineage>
        <taxon>Bacteria</taxon>
        <taxon>Pseudomonadati</taxon>
        <taxon>Bacteroidota</taxon>
        <taxon>Saprospiria</taxon>
        <taxon>Saprospirales</taxon>
        <taxon>Lewinellaceae</taxon>
        <taxon>Flavilitoribacter</taxon>
    </lineage>
</organism>
<dbReference type="Proteomes" id="UP000223913">
    <property type="component" value="Unassembled WGS sequence"/>
</dbReference>
<proteinExistence type="inferred from homology"/>
<dbReference type="InterPro" id="IPR036291">
    <property type="entry name" value="NAD(P)-bd_dom_sf"/>
</dbReference>
<dbReference type="Gene3D" id="3.40.50.720">
    <property type="entry name" value="NAD(P)-binding Rossmann-like Domain"/>
    <property type="match status" value="1"/>
</dbReference>
<protein>
    <submittedName>
        <fullName evidence="3">Oxidoreductase</fullName>
    </submittedName>
</protein>
<dbReference type="InterPro" id="IPR050259">
    <property type="entry name" value="SDR"/>
</dbReference>
<dbReference type="SUPFAM" id="SSF51735">
    <property type="entry name" value="NAD(P)-binding Rossmann-fold domains"/>
    <property type="match status" value="1"/>
</dbReference>
<dbReference type="AlphaFoldDB" id="A0A2D0N4Q2"/>
<dbReference type="PRINTS" id="PR00081">
    <property type="entry name" value="GDHRDH"/>
</dbReference>
<evidence type="ECO:0000256" key="1">
    <source>
        <dbReference type="ARBA" id="ARBA00006484"/>
    </source>
</evidence>
<dbReference type="InterPro" id="IPR002347">
    <property type="entry name" value="SDR_fam"/>
</dbReference>
<dbReference type="FunFam" id="3.40.50.720:FF:000084">
    <property type="entry name" value="Short-chain dehydrogenase reductase"/>
    <property type="match status" value="1"/>
</dbReference>
<name>A0A2D0N4Q2_FLAN2</name>
<dbReference type="PANTHER" id="PTHR42879">
    <property type="entry name" value="3-OXOACYL-(ACYL-CARRIER-PROTEIN) REDUCTASE"/>
    <property type="match status" value="1"/>
</dbReference>
<comment type="caution">
    <text evidence="3">The sequence shown here is derived from an EMBL/GenBank/DDBJ whole genome shotgun (WGS) entry which is preliminary data.</text>
</comment>
<dbReference type="Pfam" id="PF00106">
    <property type="entry name" value="adh_short"/>
    <property type="match status" value="1"/>
</dbReference>
<sequence>MNLELQDKTALVTGSTAGIGLAIAKGLAAEGAEVIINGRTQARIDEAIEQIKADLPDARISGIAADFADKESVDQLLREVDRVDILVNNVGIFKPVDFADISDADWQQMLEVNVLSGVRLSRHYFGKMMEQNWGRILFISSESGVQIPAEMIHYGVSKSAQIALANGLARLTKGTQVTVNSVLPGPTNSEGVGDFLSSLAEQADKTRAEVEADFFNKERPNHLLQRFATPQEVANLVVYLSSPLASATNGAAMRVDGGTLPTIL</sequence>
<dbReference type="RefSeq" id="WP_099153058.1">
    <property type="nucleotide sequence ID" value="NZ_PDUD01000031.1"/>
</dbReference>